<organism evidence="1 2">
    <name type="scientific">Araneus ventricosus</name>
    <name type="common">Orbweaver spider</name>
    <name type="synonym">Epeira ventricosa</name>
    <dbReference type="NCBI Taxonomy" id="182803"/>
    <lineage>
        <taxon>Eukaryota</taxon>
        <taxon>Metazoa</taxon>
        <taxon>Ecdysozoa</taxon>
        <taxon>Arthropoda</taxon>
        <taxon>Chelicerata</taxon>
        <taxon>Arachnida</taxon>
        <taxon>Araneae</taxon>
        <taxon>Araneomorphae</taxon>
        <taxon>Entelegynae</taxon>
        <taxon>Araneoidea</taxon>
        <taxon>Araneidae</taxon>
        <taxon>Araneus</taxon>
    </lineage>
</organism>
<dbReference type="Proteomes" id="UP000499080">
    <property type="component" value="Unassembled WGS sequence"/>
</dbReference>
<dbReference type="EMBL" id="BGPR01029791">
    <property type="protein sequence ID" value="GBO01807.1"/>
    <property type="molecule type" value="Genomic_DNA"/>
</dbReference>
<accession>A0A4Y2TQY3</accession>
<dbReference type="AlphaFoldDB" id="A0A4Y2TQY3"/>
<name>A0A4Y2TQY3_ARAVE</name>
<reference evidence="1 2" key="1">
    <citation type="journal article" date="2019" name="Sci. Rep.">
        <title>Orb-weaving spider Araneus ventricosus genome elucidates the spidroin gene catalogue.</title>
        <authorList>
            <person name="Kono N."/>
            <person name="Nakamura H."/>
            <person name="Ohtoshi R."/>
            <person name="Moran D.A.P."/>
            <person name="Shinohara A."/>
            <person name="Yoshida Y."/>
            <person name="Fujiwara M."/>
            <person name="Mori M."/>
            <person name="Tomita M."/>
            <person name="Arakawa K."/>
        </authorList>
    </citation>
    <scope>NUCLEOTIDE SEQUENCE [LARGE SCALE GENOMIC DNA]</scope>
</reference>
<proteinExistence type="predicted"/>
<protein>
    <submittedName>
        <fullName evidence="1">Uncharacterized protein</fullName>
    </submittedName>
</protein>
<evidence type="ECO:0000313" key="1">
    <source>
        <dbReference type="EMBL" id="GBO01807.1"/>
    </source>
</evidence>
<keyword evidence="2" id="KW-1185">Reference proteome</keyword>
<comment type="caution">
    <text evidence="1">The sequence shown here is derived from an EMBL/GenBank/DDBJ whole genome shotgun (WGS) entry which is preliminary data.</text>
</comment>
<sequence length="110" mass="12542">MQYDLQVTLGRAPESTFETYLQMSAQISIALSAHGTISSHQWQQNFKGNFSLELSFIRSSLRTGASLKSQYKEDSMLLMFQLVAFSPCLKELFRICSSPQLPMHSIWKLC</sequence>
<evidence type="ECO:0000313" key="2">
    <source>
        <dbReference type="Proteomes" id="UP000499080"/>
    </source>
</evidence>
<gene>
    <name evidence="1" type="ORF">AVEN_200535_1</name>
</gene>